<organism evidence="3 4">
    <name type="scientific">Kingdonia uniflora</name>
    <dbReference type="NCBI Taxonomy" id="39325"/>
    <lineage>
        <taxon>Eukaryota</taxon>
        <taxon>Viridiplantae</taxon>
        <taxon>Streptophyta</taxon>
        <taxon>Embryophyta</taxon>
        <taxon>Tracheophyta</taxon>
        <taxon>Spermatophyta</taxon>
        <taxon>Magnoliopsida</taxon>
        <taxon>Ranunculales</taxon>
        <taxon>Circaeasteraceae</taxon>
        <taxon>Kingdonia</taxon>
    </lineage>
</organism>
<dbReference type="InterPro" id="IPR051504">
    <property type="entry name" value="Plant_metabolite_acyltrans"/>
</dbReference>
<name>A0A7J7M441_9MAGN</name>
<evidence type="ECO:0008006" key="5">
    <source>
        <dbReference type="Google" id="ProtNLM"/>
    </source>
</evidence>
<evidence type="ECO:0000256" key="1">
    <source>
        <dbReference type="ARBA" id="ARBA00022679"/>
    </source>
</evidence>
<sequence>MRFWASVCSFGGEIAKSVLSGHALPSYDRTKISDPYGIETAHINGLKNMNICPQSFTLPITPTDPNEKLVATFVMDVPTIDKLKKWVLRRITERDKVPPCFNVTSVVATLACVWVCWSKALDGDKWDCWTKASDTGDNVVDNSKEHLALPVDCRARIDPALPLTYFGNCLTPCLKTISKNDLFGQDGIVIAAELIGKALQTFCKAVLDDFENVFPKFSSIGSQRIFGVSGSPRMRSYEVDFGWGTPKKVELISSTASYGWVTLSEHGDREKGGLEIGVAMKKPQMDVFASLFENTLSSL</sequence>
<proteinExistence type="predicted"/>
<evidence type="ECO:0000313" key="3">
    <source>
        <dbReference type="EMBL" id="KAF6149626.1"/>
    </source>
</evidence>
<keyword evidence="2" id="KW-0012">Acyltransferase</keyword>
<dbReference type="InterPro" id="IPR023213">
    <property type="entry name" value="CAT-like_dom_sf"/>
</dbReference>
<keyword evidence="1" id="KW-0808">Transferase</keyword>
<dbReference type="EMBL" id="JACGCM010001789">
    <property type="protein sequence ID" value="KAF6149626.1"/>
    <property type="molecule type" value="Genomic_DNA"/>
</dbReference>
<dbReference type="GO" id="GO:0016747">
    <property type="term" value="F:acyltransferase activity, transferring groups other than amino-acyl groups"/>
    <property type="evidence" value="ECO:0007669"/>
    <property type="project" value="UniProtKB-ARBA"/>
</dbReference>
<dbReference type="PANTHER" id="PTHR31625">
    <property type="match status" value="1"/>
</dbReference>
<keyword evidence="4" id="KW-1185">Reference proteome</keyword>
<reference evidence="3 4" key="1">
    <citation type="journal article" date="2020" name="IScience">
        <title>Genome Sequencing of the Endangered Kingdonia uniflora (Circaeasteraceae, Ranunculales) Reveals Potential Mechanisms of Evolutionary Specialization.</title>
        <authorList>
            <person name="Sun Y."/>
            <person name="Deng T."/>
            <person name="Zhang A."/>
            <person name="Moore M.J."/>
            <person name="Landis J.B."/>
            <person name="Lin N."/>
            <person name="Zhang H."/>
            <person name="Zhang X."/>
            <person name="Huang J."/>
            <person name="Zhang X."/>
            <person name="Sun H."/>
            <person name="Wang H."/>
        </authorList>
    </citation>
    <scope>NUCLEOTIDE SEQUENCE [LARGE SCALE GENOMIC DNA]</scope>
    <source>
        <strain evidence="3">TB1705</strain>
        <tissue evidence="3">Leaf</tissue>
    </source>
</reference>
<dbReference type="OrthoDB" id="671439at2759"/>
<gene>
    <name evidence="3" type="ORF">GIB67_011235</name>
</gene>
<evidence type="ECO:0000313" key="4">
    <source>
        <dbReference type="Proteomes" id="UP000541444"/>
    </source>
</evidence>
<dbReference type="AlphaFoldDB" id="A0A7J7M441"/>
<dbReference type="Pfam" id="PF02458">
    <property type="entry name" value="Transferase"/>
    <property type="match status" value="1"/>
</dbReference>
<dbReference type="Gene3D" id="3.30.559.10">
    <property type="entry name" value="Chloramphenicol acetyltransferase-like domain"/>
    <property type="match status" value="1"/>
</dbReference>
<comment type="caution">
    <text evidence="3">The sequence shown here is derived from an EMBL/GenBank/DDBJ whole genome shotgun (WGS) entry which is preliminary data.</text>
</comment>
<evidence type="ECO:0000256" key="2">
    <source>
        <dbReference type="ARBA" id="ARBA00023315"/>
    </source>
</evidence>
<protein>
    <recommendedName>
        <fullName evidence="5">Anthocyanin acyltransferase</fullName>
    </recommendedName>
</protein>
<dbReference type="Proteomes" id="UP000541444">
    <property type="component" value="Unassembled WGS sequence"/>
</dbReference>
<accession>A0A7J7M441</accession>